<dbReference type="Proteomes" id="UP001218188">
    <property type="component" value="Unassembled WGS sequence"/>
</dbReference>
<evidence type="ECO:0000313" key="1">
    <source>
        <dbReference type="EMBL" id="KAJ7017647.1"/>
    </source>
</evidence>
<dbReference type="AlphaFoldDB" id="A0AAD6WM38"/>
<accession>A0AAD6WM38</accession>
<name>A0AAD6WM38_9AGAR</name>
<reference evidence="1" key="1">
    <citation type="submission" date="2023-03" db="EMBL/GenBank/DDBJ databases">
        <title>Massive genome expansion in bonnet fungi (Mycena s.s.) driven by repeated elements and novel gene families across ecological guilds.</title>
        <authorList>
            <consortium name="Lawrence Berkeley National Laboratory"/>
            <person name="Harder C.B."/>
            <person name="Miyauchi S."/>
            <person name="Viragh M."/>
            <person name="Kuo A."/>
            <person name="Thoen E."/>
            <person name="Andreopoulos B."/>
            <person name="Lu D."/>
            <person name="Skrede I."/>
            <person name="Drula E."/>
            <person name="Henrissat B."/>
            <person name="Morin E."/>
            <person name="Kohler A."/>
            <person name="Barry K."/>
            <person name="LaButti K."/>
            <person name="Morin E."/>
            <person name="Salamov A."/>
            <person name="Lipzen A."/>
            <person name="Mereny Z."/>
            <person name="Hegedus B."/>
            <person name="Baldrian P."/>
            <person name="Stursova M."/>
            <person name="Weitz H."/>
            <person name="Taylor A."/>
            <person name="Grigoriev I.V."/>
            <person name="Nagy L.G."/>
            <person name="Martin F."/>
            <person name="Kauserud H."/>
        </authorList>
    </citation>
    <scope>NUCLEOTIDE SEQUENCE</scope>
    <source>
        <strain evidence="1">CBHHK200</strain>
    </source>
</reference>
<evidence type="ECO:0000313" key="2">
    <source>
        <dbReference type="Proteomes" id="UP001218188"/>
    </source>
</evidence>
<organism evidence="1 2">
    <name type="scientific">Mycena alexandri</name>
    <dbReference type="NCBI Taxonomy" id="1745969"/>
    <lineage>
        <taxon>Eukaryota</taxon>
        <taxon>Fungi</taxon>
        <taxon>Dikarya</taxon>
        <taxon>Basidiomycota</taxon>
        <taxon>Agaricomycotina</taxon>
        <taxon>Agaricomycetes</taxon>
        <taxon>Agaricomycetidae</taxon>
        <taxon>Agaricales</taxon>
        <taxon>Marasmiineae</taxon>
        <taxon>Mycenaceae</taxon>
        <taxon>Mycena</taxon>
    </lineage>
</organism>
<proteinExistence type="predicted"/>
<dbReference type="Gene3D" id="1.25.40.10">
    <property type="entry name" value="Tetratricopeptide repeat domain"/>
    <property type="match status" value="1"/>
</dbReference>
<sequence>MDIKKKVFGIDAPETLTTMFLFAAAYRALGRLDQALEIGLEVVERRTTLHGSFDLQTYTAIQGVALTHHYINNNWQAMALQFEVFTGRHKLLGIKHRDTVMAMRTLGVFRAVLDHQTGGNPINETLEETFNRKVRDLEEGATSGTI</sequence>
<dbReference type="EMBL" id="JARJCM010000388">
    <property type="protein sequence ID" value="KAJ7017647.1"/>
    <property type="molecule type" value="Genomic_DNA"/>
</dbReference>
<gene>
    <name evidence="1" type="ORF">C8F04DRAFT_978801</name>
</gene>
<protein>
    <submittedName>
        <fullName evidence="1">Uncharacterized protein</fullName>
    </submittedName>
</protein>
<comment type="caution">
    <text evidence="1">The sequence shown here is derived from an EMBL/GenBank/DDBJ whole genome shotgun (WGS) entry which is preliminary data.</text>
</comment>
<keyword evidence="2" id="KW-1185">Reference proteome</keyword>
<dbReference type="Pfam" id="PF13374">
    <property type="entry name" value="TPR_10"/>
    <property type="match status" value="1"/>
</dbReference>
<dbReference type="InterPro" id="IPR011990">
    <property type="entry name" value="TPR-like_helical_dom_sf"/>
</dbReference>